<dbReference type="InterPro" id="IPR000651">
    <property type="entry name" value="Ras-like_Gua-exchang_fac_N"/>
</dbReference>
<dbReference type="Gene3D" id="1.10.840.10">
    <property type="entry name" value="Ras guanine-nucleotide exchange factors catalytic domain"/>
    <property type="match status" value="1"/>
</dbReference>
<organism evidence="11 12">
    <name type="scientific">Eremothecium gossypii (strain ATCC 10895 / CBS 109.51 / FGSC 9923 / NRRL Y-1056)</name>
    <name type="common">Yeast</name>
    <name type="synonym">Ashbya gossypii</name>
    <dbReference type="NCBI Taxonomy" id="284811"/>
    <lineage>
        <taxon>Eukaryota</taxon>
        <taxon>Fungi</taxon>
        <taxon>Dikarya</taxon>
        <taxon>Ascomycota</taxon>
        <taxon>Saccharomycotina</taxon>
        <taxon>Saccharomycetes</taxon>
        <taxon>Saccharomycetales</taxon>
        <taxon>Saccharomycetaceae</taxon>
        <taxon>Eremothecium</taxon>
    </lineage>
</organism>
<dbReference type="CDD" id="cd00155">
    <property type="entry name" value="RasGEF"/>
    <property type="match status" value="1"/>
</dbReference>
<feature type="compositionally biased region" description="Polar residues" evidence="7">
    <location>
        <begin position="153"/>
        <end position="173"/>
    </location>
</feature>
<evidence type="ECO:0000256" key="2">
    <source>
        <dbReference type="ARBA" id="ARBA00022618"/>
    </source>
</evidence>
<dbReference type="Pfam" id="PF14604">
    <property type="entry name" value="SH3_9"/>
    <property type="match status" value="1"/>
</dbReference>
<dbReference type="KEGG" id="ago:AGOS_ADL038W"/>
<keyword evidence="1 6" id="KW-0728">SH3 domain</keyword>
<name>Q75AF6_EREGS</name>
<dbReference type="GeneID" id="4620206"/>
<dbReference type="InParanoid" id="Q75AF6"/>
<dbReference type="SUPFAM" id="SSF50044">
    <property type="entry name" value="SH3-domain"/>
    <property type="match status" value="1"/>
</dbReference>
<evidence type="ECO:0000256" key="4">
    <source>
        <dbReference type="ARBA" id="ARBA00023306"/>
    </source>
</evidence>
<reference evidence="11 12" key="1">
    <citation type="journal article" date="2004" name="Science">
        <title>The Ashbya gossypii genome as a tool for mapping the ancient Saccharomyces cerevisiae genome.</title>
        <authorList>
            <person name="Dietrich F.S."/>
            <person name="Voegeli S."/>
            <person name="Brachat S."/>
            <person name="Lerch A."/>
            <person name="Gates K."/>
            <person name="Steiner S."/>
            <person name="Mohr C."/>
            <person name="Pohlmann R."/>
            <person name="Luedi P."/>
            <person name="Choi S."/>
            <person name="Wing R.A."/>
            <person name="Flavier A."/>
            <person name="Gaffney T.D."/>
            <person name="Philippsen P."/>
        </authorList>
    </citation>
    <scope>NUCLEOTIDE SEQUENCE [LARGE SCALE GENOMIC DNA]</scope>
    <source>
        <strain evidence="12">ATCC 10895 / CBS 109.51 / FGSC 9923 / NRRL Y-1056</strain>
    </source>
</reference>
<dbReference type="STRING" id="284811.Q75AF6"/>
<dbReference type="Pfam" id="PF00618">
    <property type="entry name" value="RasGEF_N"/>
    <property type="match status" value="1"/>
</dbReference>
<reference evidence="12" key="2">
    <citation type="journal article" date="2013" name="G3 (Bethesda)">
        <title>Genomes of Ashbya fungi isolated from insects reveal four mating-type loci, numerous translocations, lack of transposons, and distinct gene duplications.</title>
        <authorList>
            <person name="Dietrich F.S."/>
            <person name="Voegeli S."/>
            <person name="Kuo S."/>
            <person name="Philippsen P."/>
        </authorList>
    </citation>
    <scope>GENOME REANNOTATION</scope>
    <source>
        <strain evidence="12">ATCC 10895 / CBS 109.51 / FGSC 9923 / NRRL Y-1056</strain>
    </source>
</reference>
<feature type="compositionally biased region" description="Basic and acidic residues" evidence="7">
    <location>
        <begin position="174"/>
        <end position="184"/>
    </location>
</feature>
<dbReference type="HOGENOM" id="CLU_002171_1_0_1"/>
<dbReference type="PANTHER" id="PTHR23113:SF368">
    <property type="entry name" value="CELL DIVISION CONTROL PROTEIN 25"/>
    <property type="match status" value="1"/>
</dbReference>
<dbReference type="GO" id="GO:0005634">
    <property type="term" value="C:nucleus"/>
    <property type="evidence" value="ECO:0007669"/>
    <property type="project" value="EnsemblFungi"/>
</dbReference>
<dbReference type="CDD" id="cd06224">
    <property type="entry name" value="REM"/>
    <property type="match status" value="1"/>
</dbReference>
<evidence type="ECO:0000256" key="5">
    <source>
        <dbReference type="PROSITE-ProRule" id="PRU00168"/>
    </source>
</evidence>
<dbReference type="InterPro" id="IPR001452">
    <property type="entry name" value="SH3_domain"/>
</dbReference>
<keyword evidence="12" id="KW-1185">Reference proteome</keyword>
<evidence type="ECO:0000256" key="6">
    <source>
        <dbReference type="PROSITE-ProRule" id="PRU00192"/>
    </source>
</evidence>
<dbReference type="GO" id="GO:0007089">
    <property type="term" value="P:traversing start control point of mitotic cell cycle"/>
    <property type="evidence" value="ECO:0007669"/>
    <property type="project" value="EnsemblFungi"/>
</dbReference>
<dbReference type="PROSITE" id="PS50212">
    <property type="entry name" value="RASGEF_NTER"/>
    <property type="match status" value="1"/>
</dbReference>
<dbReference type="InterPro" id="IPR023578">
    <property type="entry name" value="Ras_GEF_dom_sf"/>
</dbReference>
<feature type="region of interest" description="Disordered" evidence="7">
    <location>
        <begin position="528"/>
        <end position="556"/>
    </location>
</feature>
<dbReference type="eggNOG" id="KOG3417">
    <property type="taxonomic scope" value="Eukaryota"/>
</dbReference>
<evidence type="ECO:0000259" key="9">
    <source>
        <dbReference type="PROSITE" id="PS50009"/>
    </source>
</evidence>
<feature type="domain" description="Ras-GEF" evidence="9">
    <location>
        <begin position="1231"/>
        <end position="1468"/>
    </location>
</feature>
<dbReference type="InterPro" id="IPR008937">
    <property type="entry name" value="Ras-like_GEF"/>
</dbReference>
<dbReference type="OMA" id="SEHEYSL"/>
<gene>
    <name evidence="11" type="ORF">AGOS_ADL038W</name>
</gene>
<dbReference type="GO" id="GO:0005829">
    <property type="term" value="C:cytosol"/>
    <property type="evidence" value="ECO:0007669"/>
    <property type="project" value="EnsemblFungi"/>
</dbReference>
<protein>
    <submittedName>
        <fullName evidence="11">ADL038Wp</fullName>
    </submittedName>
</protein>
<dbReference type="RefSeq" id="NP_984058.2">
    <property type="nucleotide sequence ID" value="NM_209411.2"/>
</dbReference>
<dbReference type="GO" id="GO:0005789">
    <property type="term" value="C:endoplasmic reticulum membrane"/>
    <property type="evidence" value="ECO:0007669"/>
    <property type="project" value="EnsemblFungi"/>
</dbReference>
<dbReference type="SMART" id="SM00147">
    <property type="entry name" value="RasGEF"/>
    <property type="match status" value="1"/>
</dbReference>
<feature type="compositionally biased region" description="Polar residues" evidence="7">
    <location>
        <begin position="187"/>
        <end position="208"/>
    </location>
</feature>
<dbReference type="FunCoup" id="Q75AF6">
    <property type="interactions" value="302"/>
</dbReference>
<feature type="compositionally biased region" description="Basic and acidic residues" evidence="7">
    <location>
        <begin position="542"/>
        <end position="556"/>
    </location>
</feature>
<dbReference type="EMBL" id="AE016817">
    <property type="protein sequence ID" value="AAS51882.2"/>
    <property type="molecule type" value="Genomic_DNA"/>
</dbReference>
<accession>Q75AF6</accession>
<dbReference type="GO" id="GO:0005085">
    <property type="term" value="F:guanyl-nucleotide exchange factor activity"/>
    <property type="evidence" value="ECO:0000318"/>
    <property type="project" value="GO_Central"/>
</dbReference>
<evidence type="ECO:0000313" key="12">
    <source>
        <dbReference type="Proteomes" id="UP000000591"/>
    </source>
</evidence>
<dbReference type="InterPro" id="IPR001895">
    <property type="entry name" value="RASGEF_cat_dom"/>
</dbReference>
<sequence length="1508" mass="170391">MAESLTSSQPPTLVKCKDVVRALCDFVPLKKQHLPLKAGDVVYVLSRHESGWCDGIIIEQTAKGNSTVTQCQRGWFPRTYTRSIRERRCTQSSSAGAAGVAHNFVSRPHMMLRNPSTPTLRRNSLNIRVSHLGGNTSNHGGTNLARAVTGQSDTHFSPHMFTTTSSPGSSQTHLKQDYKLDMRRRSVCSQRRASMASSHNTRSPSKSPFTELLPVDPLQRLPIDETPNTEPSQTKNSPAPAQKSNSYRAQLLSVAEVQMFFNSLGSIRYVPVWSPVGTEDGEVLFYNKEHNIYCRTLPLLQEPRMDCQSIFPKDDHLIDLSLRKPHEIKNATSNITAEGQYPTALNCPNTDSGEICVRDLSREATDGPDAQSRAATRTQKCELETTMEKVPVLFSKQELFFHHTSDMRTWTELRDCTLYYLYLSHDSFFRRNQLQFKRNFDHLARLTTMWQLACRLLRNEVTKKNMHKEIRKLVKGLTKSLSKISLASTIYVSTDCRQPGTSSAERRSTAADDISFIRDMKASVTSRSTTLNEVDLSPTIDNSERDPPTESSVRNEDMIPDIPESTIEIDQGGATTVLPAIPSRLINRTEPERGSAALSPTVKTGATYDKSPNFLDETSILSIEMLFHVIDHEVDQYKGKIAKLYHLLKSELLTEDVIPQLYPRMLKNSFDGGAWTNPFHPQMFPLSSSGDINFTSNSGSLSVGKAGSSGTESARLDARNFSNTSSKTVTSIFNRNKSRTFSRSKLSKKTRYPLNEDTLRLIKGKVTHLTDKLEEYDSYVLNLAKSKHRDLEMAASTYEIIAIISQLIDMLESLDLTFFVNLRNLPTLETAANLDKESMELRDHCVATVTVLMMEFFEVKQALHDIAIGVIIEVQGLTLRDPFVFSPMRDDLGEAGEYDFKKHSFIKQDRFAAALARSLVQQDVECNNVNFPVSDPVSMEAASKLVQMVETGYQLTEQLVSERENILNYAARLMKNDLIAELMKGEHDRWFEEDDTNRSVGVEGGIADSHDIQKKKIDLPWYLDSQYESQLVYDANGNIRGGTKEALIEHLTSHLVIDASFNVTMLITFKSMFTTTELLSALILRYNLYPPEGLSYEEYNEWVQKKHLPIKANVINIMKLWFSQYWSPAYYDPCLEELVAFAQLASAEKIPDSDPLIDLIKKVVAQKNDMQGFIPRRIPFMVENSVFFQAGSSSYVPSPPLPPNHSLTTNASSASLGTSFRLKKLKQVDIEASVFAKQLTIKENLLYCKIHLFECLDRTWKTRYCDFGGSPNISNFIQNSNHLTNYVSYMIVKQTDLKRRVQIVQYFIDVAETCRALNNFSSMTAITSAMLSSSIYRLKRTWAMVHDNYKESLDRMNALMDSAKNFRKYRELLESLGDCPCVPFFGVYLSDLTFTAGGNPDYLKGTTGVINFAKRARIVNVLKEIDSYQRISYRLKRIAEIQEFIDERLLNVPNIEKQYELSLRIEPRQEVSTGLNADASYAKHGSAAMKGKKLGFVNRIKRSHGSAS</sequence>
<dbReference type="GO" id="GO:0007265">
    <property type="term" value="P:Ras protein signal transduction"/>
    <property type="evidence" value="ECO:0000318"/>
    <property type="project" value="GO_Central"/>
</dbReference>
<dbReference type="CDD" id="cd11883">
    <property type="entry name" value="SH3_Sdc25"/>
    <property type="match status" value="1"/>
</dbReference>
<evidence type="ECO:0000256" key="7">
    <source>
        <dbReference type="SAM" id="MobiDB-lite"/>
    </source>
</evidence>
<evidence type="ECO:0000259" key="10">
    <source>
        <dbReference type="PROSITE" id="PS50212"/>
    </source>
</evidence>
<dbReference type="SMART" id="SM00229">
    <property type="entry name" value="RasGEFN"/>
    <property type="match status" value="1"/>
</dbReference>
<dbReference type="SMART" id="SM00326">
    <property type="entry name" value="SH3"/>
    <property type="match status" value="1"/>
</dbReference>
<dbReference type="Gene3D" id="2.30.30.40">
    <property type="entry name" value="SH3 Domains"/>
    <property type="match status" value="1"/>
</dbReference>
<evidence type="ECO:0000256" key="1">
    <source>
        <dbReference type="ARBA" id="ARBA00022443"/>
    </source>
</evidence>
<dbReference type="InterPro" id="IPR036964">
    <property type="entry name" value="RASGEF_cat_dom_sf"/>
</dbReference>
<dbReference type="Gene3D" id="1.20.870.10">
    <property type="entry name" value="Son of sevenless (SoS) protein Chain: S domain 1"/>
    <property type="match status" value="1"/>
</dbReference>
<evidence type="ECO:0000313" key="11">
    <source>
        <dbReference type="EMBL" id="AAS51882.2"/>
    </source>
</evidence>
<dbReference type="PANTHER" id="PTHR23113">
    <property type="entry name" value="GUANINE NUCLEOTIDE EXCHANGE FACTOR"/>
    <property type="match status" value="1"/>
</dbReference>
<dbReference type="GO" id="GO:0051301">
    <property type="term" value="P:cell division"/>
    <property type="evidence" value="ECO:0007669"/>
    <property type="project" value="UniProtKB-KW"/>
</dbReference>
<dbReference type="InterPro" id="IPR019804">
    <property type="entry name" value="Ras_G-nucl-exch_fac_CS"/>
</dbReference>
<feature type="region of interest" description="Disordered" evidence="7">
    <location>
        <begin position="153"/>
        <end position="244"/>
    </location>
</feature>
<keyword evidence="2" id="KW-0132">Cell division</keyword>
<dbReference type="InterPro" id="IPR036028">
    <property type="entry name" value="SH3-like_dom_sf"/>
</dbReference>
<dbReference type="Pfam" id="PF00617">
    <property type="entry name" value="RasGEF"/>
    <property type="match status" value="1"/>
</dbReference>
<evidence type="ECO:0000259" key="8">
    <source>
        <dbReference type="PROSITE" id="PS50002"/>
    </source>
</evidence>
<keyword evidence="4" id="KW-0131">Cell cycle</keyword>
<dbReference type="OrthoDB" id="546434at2759"/>
<feature type="domain" description="N-terminal Ras-GEF" evidence="10">
    <location>
        <begin position="1035"/>
        <end position="1168"/>
    </location>
</feature>
<dbReference type="Proteomes" id="UP000000591">
    <property type="component" value="Chromosome IV"/>
</dbReference>
<dbReference type="PROSITE" id="PS00720">
    <property type="entry name" value="RASGEF"/>
    <property type="match status" value="1"/>
</dbReference>
<dbReference type="SUPFAM" id="SSF48366">
    <property type="entry name" value="Ras GEF"/>
    <property type="match status" value="1"/>
</dbReference>
<dbReference type="PROSITE" id="PS50009">
    <property type="entry name" value="RASGEF_CAT"/>
    <property type="match status" value="1"/>
</dbReference>
<dbReference type="PROSITE" id="PS50002">
    <property type="entry name" value="SH3"/>
    <property type="match status" value="1"/>
</dbReference>
<dbReference type="GO" id="GO:0005886">
    <property type="term" value="C:plasma membrane"/>
    <property type="evidence" value="ECO:0000318"/>
    <property type="project" value="GO_Central"/>
</dbReference>
<feature type="domain" description="SH3" evidence="8">
    <location>
        <begin position="15"/>
        <end position="86"/>
    </location>
</feature>
<feature type="compositionally biased region" description="Polar residues" evidence="7">
    <location>
        <begin position="226"/>
        <end position="244"/>
    </location>
</feature>
<evidence type="ECO:0000256" key="3">
    <source>
        <dbReference type="ARBA" id="ARBA00022658"/>
    </source>
</evidence>
<proteinExistence type="predicted"/>
<keyword evidence="3 5" id="KW-0344">Guanine-nucleotide releasing factor</keyword>